<dbReference type="Proteomes" id="UP000593846">
    <property type="component" value="Chromosome"/>
</dbReference>
<evidence type="ECO:0000313" key="1">
    <source>
        <dbReference type="EMBL" id="QOV23725.1"/>
    </source>
</evidence>
<gene>
    <name evidence="1" type="ORF">IM676_05395</name>
</gene>
<dbReference type="EMBL" id="CP063311">
    <property type="protein sequence ID" value="QOV23725.1"/>
    <property type="molecule type" value="Genomic_DNA"/>
</dbReference>
<organism evidence="1 2">
    <name type="scientific">Anabaenopsis elenkinii CCIBt3563</name>
    <dbReference type="NCBI Taxonomy" id="2779889"/>
    <lineage>
        <taxon>Bacteria</taxon>
        <taxon>Bacillati</taxon>
        <taxon>Cyanobacteriota</taxon>
        <taxon>Cyanophyceae</taxon>
        <taxon>Nostocales</taxon>
        <taxon>Nodulariaceae</taxon>
        <taxon>Anabaenopsis</taxon>
    </lineage>
</organism>
<dbReference type="AlphaFoldDB" id="A0A7S6U307"/>
<protein>
    <submittedName>
        <fullName evidence="1">Uncharacterized protein</fullName>
    </submittedName>
</protein>
<sequence length="63" mass="6510">MPRYQVTVKRIVSSDGQIIGEAKSVVSASPNSESEVIQTTAVKVSAGSSSSSSVTSAKARLVR</sequence>
<name>A0A7S6U307_9CYAN</name>
<dbReference type="RefSeq" id="WP_200989271.1">
    <property type="nucleotide sequence ID" value="NZ_CP063311.1"/>
</dbReference>
<evidence type="ECO:0000313" key="2">
    <source>
        <dbReference type="Proteomes" id="UP000593846"/>
    </source>
</evidence>
<proteinExistence type="predicted"/>
<keyword evidence="2" id="KW-1185">Reference proteome</keyword>
<reference evidence="2" key="1">
    <citation type="submission" date="2020-10" db="EMBL/GenBank/DDBJ databases">
        <title>Genome-based taxonomic classification of the species Anabaenopsis elenkinii.</title>
        <authorList>
            <person name="Delbaje E."/>
            <person name="Andreote A.P.D."/>
            <person name="Pellegrinetti T.A."/>
            <person name="Cruz R.B."/>
            <person name="Branco L.H.Z."/>
            <person name="Fiore M.F."/>
        </authorList>
    </citation>
    <scope>NUCLEOTIDE SEQUENCE [LARGE SCALE GENOMIC DNA]</scope>
    <source>
        <strain evidence="2">CCIBt3563</strain>
    </source>
</reference>
<dbReference type="KEGG" id="aee:IM676_05395"/>
<accession>A0A7S6U307</accession>